<feature type="compositionally biased region" description="Basic and acidic residues" evidence="1">
    <location>
        <begin position="232"/>
        <end position="246"/>
    </location>
</feature>
<feature type="domain" description="SAP" evidence="2">
    <location>
        <begin position="154"/>
        <end position="188"/>
    </location>
</feature>
<feature type="region of interest" description="Disordered" evidence="1">
    <location>
        <begin position="368"/>
        <end position="402"/>
    </location>
</feature>
<dbReference type="SUPFAM" id="SSF68906">
    <property type="entry name" value="SAP domain"/>
    <property type="match status" value="1"/>
</dbReference>
<evidence type="ECO:0000313" key="3">
    <source>
        <dbReference type="EMBL" id="KAF7357672.1"/>
    </source>
</evidence>
<dbReference type="InterPro" id="IPR036361">
    <property type="entry name" value="SAP_dom_sf"/>
</dbReference>
<dbReference type="EMBL" id="JACAZH010000010">
    <property type="protein sequence ID" value="KAF7357672.1"/>
    <property type="molecule type" value="Genomic_DNA"/>
</dbReference>
<evidence type="ECO:0000256" key="1">
    <source>
        <dbReference type="SAM" id="MobiDB-lite"/>
    </source>
</evidence>
<gene>
    <name evidence="3" type="ORF">MSAN_01363800</name>
</gene>
<dbReference type="OrthoDB" id="3210866at2759"/>
<organism evidence="3 4">
    <name type="scientific">Mycena sanguinolenta</name>
    <dbReference type="NCBI Taxonomy" id="230812"/>
    <lineage>
        <taxon>Eukaryota</taxon>
        <taxon>Fungi</taxon>
        <taxon>Dikarya</taxon>
        <taxon>Basidiomycota</taxon>
        <taxon>Agaricomycotina</taxon>
        <taxon>Agaricomycetes</taxon>
        <taxon>Agaricomycetidae</taxon>
        <taxon>Agaricales</taxon>
        <taxon>Marasmiineae</taxon>
        <taxon>Mycenaceae</taxon>
        <taxon>Mycena</taxon>
    </lineage>
</organism>
<comment type="caution">
    <text evidence="3">The sequence shown here is derived from an EMBL/GenBank/DDBJ whole genome shotgun (WGS) entry which is preliminary data.</text>
</comment>
<dbReference type="InterPro" id="IPR003034">
    <property type="entry name" value="SAP_dom"/>
</dbReference>
<dbReference type="PROSITE" id="PS50800">
    <property type="entry name" value="SAP"/>
    <property type="match status" value="1"/>
</dbReference>
<protein>
    <recommendedName>
        <fullName evidence="2">SAP domain-containing protein</fullName>
    </recommendedName>
</protein>
<accession>A0A8H7D354</accession>
<reference evidence="3" key="1">
    <citation type="submission" date="2020-05" db="EMBL/GenBank/DDBJ databases">
        <title>Mycena genomes resolve the evolution of fungal bioluminescence.</title>
        <authorList>
            <person name="Tsai I.J."/>
        </authorList>
    </citation>
    <scope>NUCLEOTIDE SEQUENCE</scope>
    <source>
        <strain evidence="3">160909Yilan</strain>
    </source>
</reference>
<dbReference type="Pfam" id="PF02037">
    <property type="entry name" value="SAP"/>
    <property type="match status" value="1"/>
</dbReference>
<sequence length="576" mass="63455">MNGIEPSLPGKTFLSRRHLPFDASDAVNWLSLRTVSHRIYVPVGRNAHIPVRSLASSIVAAVLDAVSVTGTAARAINLQILDLLDNSPRPLVYTVLAFLCLLPVLDLCAAAAWKYREGTVPAMEDNVIPQAVAAAGQEILPFPTKAGGTEQRTLTGKKLDELKDMCRDYGLFVSGNKSVLLDRLRVFSKKFCDDPTSCDPTHVRRRAHKGPRDGPKKSQPKQSAARRAAVIDTERVTERSKDTRTTDEIEDLLSWADRTRARLPYKPAQKNSPVPSAFQVASPPDRSLHDRMQELENRIAAITTLGAPGVGQWTSDASAVFTPAEYVVYDHTFESLHNFSDINLSFNPPGAAAWSPLSISDNLHITGSSTHPTAPSQSVNATVPTAPSCSSNASPTTASKASRSIHLGDGTAVTINDVSRITVPATSFAANIERLNQMWDDTSTHWKNDSVITIDNHAIALIYWPQIFKKTGLWSAHKSNWTEWKFLVERYRQGTPDEFWSTFRSDGGGKMSYTAICAALRKERKGGDKELAAKAREEYGDEFKVKFSYWDSKTNTQKVMSKASSIAKEYKRLKGL</sequence>
<dbReference type="Proteomes" id="UP000623467">
    <property type="component" value="Unassembled WGS sequence"/>
</dbReference>
<name>A0A8H7D354_9AGAR</name>
<dbReference type="AlphaFoldDB" id="A0A8H7D354"/>
<keyword evidence="4" id="KW-1185">Reference proteome</keyword>
<feature type="region of interest" description="Disordered" evidence="1">
    <location>
        <begin position="198"/>
        <end position="246"/>
    </location>
</feature>
<evidence type="ECO:0000313" key="4">
    <source>
        <dbReference type="Proteomes" id="UP000623467"/>
    </source>
</evidence>
<proteinExistence type="predicted"/>
<dbReference type="Gene3D" id="1.10.720.30">
    <property type="entry name" value="SAP domain"/>
    <property type="match status" value="1"/>
</dbReference>
<evidence type="ECO:0000259" key="2">
    <source>
        <dbReference type="PROSITE" id="PS50800"/>
    </source>
</evidence>